<sequence>MVFSWLDGVNYRSLNSNKSAHIPVERQFPEDASPSQKRDYIFKEIECVAAIVRPSARNVSRKVESEVQPKPIPRQPQGTFNEEVAILSQLLDDLMHELPATEVGKHQKRVSLHCWLSIIDADRGEAHAPVEILEYLRQLRKLLEKEQPNVVAAIEELLRKFEGRELRSR</sequence>
<organism evidence="1 2">
    <name type="scientific">Alternaria panax</name>
    <dbReference type="NCBI Taxonomy" id="48097"/>
    <lineage>
        <taxon>Eukaryota</taxon>
        <taxon>Fungi</taxon>
        <taxon>Dikarya</taxon>
        <taxon>Ascomycota</taxon>
        <taxon>Pezizomycotina</taxon>
        <taxon>Dothideomycetes</taxon>
        <taxon>Pleosporomycetidae</taxon>
        <taxon>Pleosporales</taxon>
        <taxon>Pleosporineae</taxon>
        <taxon>Pleosporaceae</taxon>
        <taxon>Alternaria</taxon>
        <taxon>Alternaria sect. Panax</taxon>
    </lineage>
</organism>
<evidence type="ECO:0000313" key="1">
    <source>
        <dbReference type="EMBL" id="KAG9194842.1"/>
    </source>
</evidence>
<dbReference type="EMBL" id="JAANER010000002">
    <property type="protein sequence ID" value="KAG9194842.1"/>
    <property type="molecule type" value="Genomic_DNA"/>
</dbReference>
<gene>
    <name evidence="1" type="ORF">G6011_04877</name>
</gene>
<comment type="caution">
    <text evidence="1">The sequence shown here is derived from an EMBL/GenBank/DDBJ whole genome shotgun (WGS) entry which is preliminary data.</text>
</comment>
<accession>A0AAD4NUA8</accession>
<keyword evidence="2" id="KW-1185">Reference proteome</keyword>
<reference evidence="1" key="1">
    <citation type="submission" date="2021-07" db="EMBL/GenBank/DDBJ databases">
        <title>Genome Resource of American Ginseng Black Spot Pathogen Alternaria panax.</title>
        <authorList>
            <person name="Qiu C."/>
            <person name="Wang W."/>
            <person name="Liu Z."/>
        </authorList>
    </citation>
    <scope>NUCLEOTIDE SEQUENCE</scope>
    <source>
        <strain evidence="1">BNCC115425</strain>
    </source>
</reference>
<evidence type="ECO:0000313" key="2">
    <source>
        <dbReference type="Proteomes" id="UP001199106"/>
    </source>
</evidence>
<proteinExistence type="predicted"/>
<dbReference type="AlphaFoldDB" id="A0AAD4NUA8"/>
<protein>
    <submittedName>
        <fullName evidence="1">Uncharacterized protein</fullName>
    </submittedName>
</protein>
<dbReference type="Proteomes" id="UP001199106">
    <property type="component" value="Unassembled WGS sequence"/>
</dbReference>
<name>A0AAD4NUA8_9PLEO</name>